<keyword evidence="1" id="KW-0812">Transmembrane</keyword>
<evidence type="ECO:0000256" key="1">
    <source>
        <dbReference type="SAM" id="Phobius"/>
    </source>
</evidence>
<dbReference type="EMBL" id="UZAL01032333">
    <property type="protein sequence ID" value="VDP60623.1"/>
    <property type="molecule type" value="Genomic_DNA"/>
</dbReference>
<dbReference type="AlphaFoldDB" id="A0A3P8ISJ9"/>
<feature type="transmembrane region" description="Helical" evidence="1">
    <location>
        <begin position="20"/>
        <end position="42"/>
    </location>
</feature>
<name>A0A3P8ISJ9_9TREM</name>
<keyword evidence="1" id="KW-1133">Transmembrane helix</keyword>
<protein>
    <submittedName>
        <fullName evidence="2">Uncharacterized protein</fullName>
    </submittedName>
</protein>
<reference evidence="2 3" key="1">
    <citation type="submission" date="2018-11" db="EMBL/GenBank/DDBJ databases">
        <authorList>
            <consortium name="Pathogen Informatics"/>
        </authorList>
    </citation>
    <scope>NUCLEOTIDE SEQUENCE [LARGE SCALE GENOMIC DNA]</scope>
    <source>
        <strain>Denwood</strain>
        <strain evidence="3">Zambia</strain>
    </source>
</reference>
<dbReference type="Proteomes" id="UP000269396">
    <property type="component" value="Unassembled WGS sequence"/>
</dbReference>
<organism evidence="2 3">
    <name type="scientific">Schistosoma mattheei</name>
    <dbReference type="NCBI Taxonomy" id="31246"/>
    <lineage>
        <taxon>Eukaryota</taxon>
        <taxon>Metazoa</taxon>
        <taxon>Spiralia</taxon>
        <taxon>Lophotrochozoa</taxon>
        <taxon>Platyhelminthes</taxon>
        <taxon>Trematoda</taxon>
        <taxon>Digenea</taxon>
        <taxon>Strigeidida</taxon>
        <taxon>Schistosomatoidea</taxon>
        <taxon>Schistosomatidae</taxon>
        <taxon>Schistosoma</taxon>
    </lineage>
</organism>
<gene>
    <name evidence="2" type="ORF">SMTD_LOCUS12323</name>
</gene>
<evidence type="ECO:0000313" key="3">
    <source>
        <dbReference type="Proteomes" id="UP000269396"/>
    </source>
</evidence>
<keyword evidence="1" id="KW-0472">Membrane</keyword>
<accession>A0A3P8ISJ9</accession>
<proteinExistence type="predicted"/>
<keyword evidence="3" id="KW-1185">Reference proteome</keyword>
<sequence length="70" mass="8134">MYFLMMVVLVLQVSAPYSRTILIFVLKILTSVLADCCFEFYIYSIAKMPPLLCQSLPLRLHQILLVHRLC</sequence>
<evidence type="ECO:0000313" key="2">
    <source>
        <dbReference type="EMBL" id="VDP60623.1"/>
    </source>
</evidence>